<comment type="caution">
    <text evidence="1">The sequence shown here is derived from an EMBL/GenBank/DDBJ whole genome shotgun (WGS) entry which is preliminary data.</text>
</comment>
<organism evidence="1 2">
    <name type="scientific">Rheinheimera baltica</name>
    <dbReference type="NCBI Taxonomy" id="67576"/>
    <lineage>
        <taxon>Bacteria</taxon>
        <taxon>Pseudomonadati</taxon>
        <taxon>Pseudomonadota</taxon>
        <taxon>Gammaproteobacteria</taxon>
        <taxon>Chromatiales</taxon>
        <taxon>Chromatiaceae</taxon>
        <taxon>Rheinheimera</taxon>
    </lineage>
</organism>
<protein>
    <recommendedName>
        <fullName evidence="3">Uracil-DNA glycosylase-like domain-containing protein</fullName>
    </recommendedName>
</protein>
<name>A0ABT9I573_9GAMM</name>
<reference evidence="1 2" key="1">
    <citation type="submission" date="2022-11" db="EMBL/GenBank/DDBJ databases">
        <title>Viruses from the air-sea interface of a natural surface slick.</title>
        <authorList>
            <person name="Rahlff J."/>
            <person name="Holmfeldt K."/>
        </authorList>
    </citation>
    <scope>NUCLEOTIDE SEQUENCE [LARGE SCALE GENOMIC DNA]</scope>
    <source>
        <strain evidence="1 2">SMS4</strain>
    </source>
</reference>
<evidence type="ECO:0000313" key="2">
    <source>
        <dbReference type="Proteomes" id="UP001231109"/>
    </source>
</evidence>
<evidence type="ECO:0008006" key="3">
    <source>
        <dbReference type="Google" id="ProtNLM"/>
    </source>
</evidence>
<dbReference type="EMBL" id="JAPJDZ010000196">
    <property type="protein sequence ID" value="MDP5138552.1"/>
    <property type="molecule type" value="Genomic_DNA"/>
</dbReference>
<keyword evidence="2" id="KW-1185">Reference proteome</keyword>
<accession>A0ABT9I573</accession>
<proteinExistence type="predicted"/>
<evidence type="ECO:0000313" key="1">
    <source>
        <dbReference type="EMBL" id="MDP5138552.1"/>
    </source>
</evidence>
<sequence>MNKLSLPVVTLDYPENLNNGVMICGINFGYDSKEEKLDRMGTATQIDAPSFFSDKTVNNTRFRNRLVKWFNSWGMKLSADAVNLTATDKAFYQTNWLNTQTKSINSDEKITIDTLIADSAIDPLLALIEVRKPQAIVFVGKMLIEAFNDIRIRDKVENLLGKRPGNAKIHKGNSAAGGRAFSILSQVFGETTIICLPHTNSIGLTDAYMADINLPTEIIAALNGK</sequence>
<dbReference type="Proteomes" id="UP001231109">
    <property type="component" value="Unassembled WGS sequence"/>
</dbReference>
<dbReference type="RefSeq" id="WP_305977669.1">
    <property type="nucleotide sequence ID" value="NZ_JAPJDZ010000196.1"/>
</dbReference>
<gene>
    <name evidence="1" type="ORF">ORJ04_21630</name>
</gene>